<dbReference type="PANTHER" id="PTHR46890">
    <property type="entry name" value="NON-LTR RETROLELEMENT REVERSE TRANSCRIPTASE-LIKE PROTEIN-RELATED"/>
    <property type="match status" value="1"/>
</dbReference>
<accession>A0A438JJ66</accession>
<dbReference type="EMBL" id="QGNW01000039">
    <property type="protein sequence ID" value="RVX08993.1"/>
    <property type="molecule type" value="Genomic_DNA"/>
</dbReference>
<protein>
    <submittedName>
        <fullName evidence="1">Uncharacterized protein</fullName>
    </submittedName>
</protein>
<organism evidence="1 2">
    <name type="scientific">Vitis vinifera</name>
    <name type="common">Grape</name>
    <dbReference type="NCBI Taxonomy" id="29760"/>
    <lineage>
        <taxon>Eukaryota</taxon>
        <taxon>Viridiplantae</taxon>
        <taxon>Streptophyta</taxon>
        <taxon>Embryophyta</taxon>
        <taxon>Tracheophyta</taxon>
        <taxon>Spermatophyta</taxon>
        <taxon>Magnoliopsida</taxon>
        <taxon>eudicotyledons</taxon>
        <taxon>Gunneridae</taxon>
        <taxon>Pentapetalae</taxon>
        <taxon>rosids</taxon>
        <taxon>Vitales</taxon>
        <taxon>Vitaceae</taxon>
        <taxon>Viteae</taxon>
        <taxon>Vitis</taxon>
    </lineage>
</organism>
<dbReference type="InterPro" id="IPR052343">
    <property type="entry name" value="Retrotransposon-Effector_Assoc"/>
</dbReference>
<dbReference type="AlphaFoldDB" id="A0A438JJ66"/>
<evidence type="ECO:0000313" key="1">
    <source>
        <dbReference type="EMBL" id="RVX08993.1"/>
    </source>
</evidence>
<name>A0A438JJ66_VITVI</name>
<dbReference type="Proteomes" id="UP000288805">
    <property type="component" value="Unassembled WGS sequence"/>
</dbReference>
<sequence>MVKWCVSTATFSVLFNGSSTGFFHSIRGLRQGDPLSPYLFVIGMETLSCLINRAARGGFLSGWLRINLDKSEILPVGRVENVEILALGTRLKVGALPSTYLGIPLCALYKFVAVWDGVEERFWK</sequence>
<evidence type="ECO:0000313" key="2">
    <source>
        <dbReference type="Proteomes" id="UP000288805"/>
    </source>
</evidence>
<reference evidence="1 2" key="1">
    <citation type="journal article" date="2018" name="PLoS Genet.">
        <title>Population sequencing reveals clonal diversity and ancestral inbreeding in the grapevine cultivar Chardonnay.</title>
        <authorList>
            <person name="Roach M.J."/>
            <person name="Johnson D.L."/>
            <person name="Bohlmann J."/>
            <person name="van Vuuren H.J."/>
            <person name="Jones S.J."/>
            <person name="Pretorius I.S."/>
            <person name="Schmidt S.A."/>
            <person name="Borneman A.R."/>
        </authorList>
    </citation>
    <scope>NUCLEOTIDE SEQUENCE [LARGE SCALE GENOMIC DNA]</scope>
    <source>
        <strain evidence="2">cv. Chardonnay</strain>
        <tissue evidence="1">Leaf</tissue>
    </source>
</reference>
<comment type="caution">
    <text evidence="1">The sequence shown here is derived from an EMBL/GenBank/DDBJ whole genome shotgun (WGS) entry which is preliminary data.</text>
</comment>
<gene>
    <name evidence="1" type="ORF">CK203_013819</name>
</gene>
<dbReference type="PANTHER" id="PTHR46890:SF1">
    <property type="entry name" value="REVERSE TRANSCRIPTASE DOMAIN-CONTAINING PROTEIN"/>
    <property type="match status" value="1"/>
</dbReference>
<proteinExistence type="predicted"/>